<organism evidence="7 8">
    <name type="scientific">Rhizophlyctis rosea</name>
    <dbReference type="NCBI Taxonomy" id="64517"/>
    <lineage>
        <taxon>Eukaryota</taxon>
        <taxon>Fungi</taxon>
        <taxon>Fungi incertae sedis</taxon>
        <taxon>Chytridiomycota</taxon>
        <taxon>Chytridiomycota incertae sedis</taxon>
        <taxon>Chytridiomycetes</taxon>
        <taxon>Rhizophlyctidales</taxon>
        <taxon>Rhizophlyctidaceae</taxon>
        <taxon>Rhizophlyctis</taxon>
    </lineage>
</organism>
<comment type="subcellular location">
    <subcellularLocation>
        <location evidence="1">Nucleus</location>
    </subcellularLocation>
</comment>
<comment type="similarity">
    <text evidence="5">Belongs to the TAF10 family.</text>
</comment>
<gene>
    <name evidence="7" type="primary">TAF10</name>
    <name evidence="7" type="ORF">HK097_006279</name>
</gene>
<dbReference type="EMBL" id="JADGJD010000295">
    <property type="protein sequence ID" value="KAJ3052436.1"/>
    <property type="molecule type" value="Genomic_DNA"/>
</dbReference>
<dbReference type="GO" id="GO:1990841">
    <property type="term" value="F:promoter-specific chromatin binding"/>
    <property type="evidence" value="ECO:0007669"/>
    <property type="project" value="TreeGrafter"/>
</dbReference>
<sequence>MDPPEGKLPQASEQSDEQSGALPEAGSGDRKGKGPVLDETPENGEKRKRDDVDESSMMDEDQAGNEDGANAAGDDGPAQDRIELEESPKRRKTKRELDALRKERNLADLLLMMDEFQPLIPDAVTDYYLARSGFDCEDVRLKRLLALAAQKFVADIANDALHYSKIRAQQIQAKDRKGAHKDKRNVLTMDDLSNALAEHGVNIKKPEYFV</sequence>
<evidence type="ECO:0000313" key="7">
    <source>
        <dbReference type="EMBL" id="KAJ3052436.1"/>
    </source>
</evidence>
<dbReference type="PRINTS" id="PR01443">
    <property type="entry name" value="TFIID30KDSUB"/>
</dbReference>
<keyword evidence="8" id="KW-1185">Reference proteome</keyword>
<dbReference type="PANTHER" id="PTHR21242:SF0">
    <property type="entry name" value="TRANSCRIPTION INITIATION FACTOR TFIID SUBUNIT 10"/>
    <property type="match status" value="1"/>
</dbReference>
<evidence type="ECO:0000313" key="8">
    <source>
        <dbReference type="Proteomes" id="UP001212841"/>
    </source>
</evidence>
<feature type="region of interest" description="Disordered" evidence="6">
    <location>
        <begin position="1"/>
        <end position="96"/>
    </location>
</feature>
<dbReference type="Proteomes" id="UP001212841">
    <property type="component" value="Unassembled WGS sequence"/>
</dbReference>
<proteinExistence type="inferred from homology"/>
<evidence type="ECO:0000256" key="1">
    <source>
        <dbReference type="ARBA" id="ARBA00004123"/>
    </source>
</evidence>
<dbReference type="Pfam" id="PF03540">
    <property type="entry name" value="TAF10"/>
    <property type="match status" value="1"/>
</dbReference>
<dbReference type="GO" id="GO:0005669">
    <property type="term" value="C:transcription factor TFIID complex"/>
    <property type="evidence" value="ECO:0007669"/>
    <property type="project" value="TreeGrafter"/>
</dbReference>
<dbReference type="PANTHER" id="PTHR21242">
    <property type="entry name" value="TRANSCRIPTION INITIATION FACTOR TFIID SUBUNIT 10"/>
    <property type="match status" value="1"/>
</dbReference>
<keyword evidence="3" id="KW-0804">Transcription</keyword>
<dbReference type="AlphaFoldDB" id="A0AAD5SFU2"/>
<dbReference type="CDD" id="cd07982">
    <property type="entry name" value="HFD_TAF10"/>
    <property type="match status" value="1"/>
</dbReference>
<evidence type="ECO:0000256" key="2">
    <source>
        <dbReference type="ARBA" id="ARBA00023015"/>
    </source>
</evidence>
<evidence type="ECO:0000256" key="3">
    <source>
        <dbReference type="ARBA" id="ARBA00023163"/>
    </source>
</evidence>
<dbReference type="InterPro" id="IPR003923">
    <property type="entry name" value="TAF10"/>
</dbReference>
<feature type="compositionally biased region" description="Acidic residues" evidence="6">
    <location>
        <begin position="52"/>
        <end position="64"/>
    </location>
</feature>
<dbReference type="GO" id="GO:0000124">
    <property type="term" value="C:SAGA complex"/>
    <property type="evidence" value="ECO:0007669"/>
    <property type="project" value="TreeGrafter"/>
</dbReference>
<protein>
    <submittedName>
        <fullName evidence="7">Transcription initiation factor TFIID subunit 10</fullName>
    </submittedName>
</protein>
<keyword evidence="2" id="KW-0805">Transcription regulation</keyword>
<comment type="caution">
    <text evidence="7">The sequence shown here is derived from an EMBL/GenBank/DDBJ whole genome shotgun (WGS) entry which is preliminary data.</text>
</comment>
<name>A0AAD5SFU2_9FUNG</name>
<dbReference type="GO" id="GO:0006367">
    <property type="term" value="P:transcription initiation at RNA polymerase II promoter"/>
    <property type="evidence" value="ECO:0007669"/>
    <property type="project" value="TreeGrafter"/>
</dbReference>
<evidence type="ECO:0000256" key="6">
    <source>
        <dbReference type="SAM" id="MobiDB-lite"/>
    </source>
</evidence>
<reference evidence="7" key="1">
    <citation type="submission" date="2020-05" db="EMBL/GenBank/DDBJ databases">
        <title>Phylogenomic resolution of chytrid fungi.</title>
        <authorList>
            <person name="Stajich J.E."/>
            <person name="Amses K."/>
            <person name="Simmons R."/>
            <person name="Seto K."/>
            <person name="Myers J."/>
            <person name="Bonds A."/>
            <person name="Quandt C.A."/>
            <person name="Barry K."/>
            <person name="Liu P."/>
            <person name="Grigoriev I."/>
            <person name="Longcore J.E."/>
            <person name="James T.Y."/>
        </authorList>
    </citation>
    <scope>NUCLEOTIDE SEQUENCE</scope>
    <source>
        <strain evidence="7">JEL0318</strain>
    </source>
</reference>
<evidence type="ECO:0000256" key="4">
    <source>
        <dbReference type="ARBA" id="ARBA00023242"/>
    </source>
</evidence>
<dbReference type="GO" id="GO:0016251">
    <property type="term" value="F:RNA polymerase II general transcription initiation factor activity"/>
    <property type="evidence" value="ECO:0007669"/>
    <property type="project" value="TreeGrafter"/>
</dbReference>
<evidence type="ECO:0000256" key="5">
    <source>
        <dbReference type="ARBA" id="ARBA00025730"/>
    </source>
</evidence>
<feature type="compositionally biased region" description="Basic and acidic residues" evidence="6">
    <location>
        <begin position="78"/>
        <end position="88"/>
    </location>
</feature>
<accession>A0AAD5SFU2</accession>
<keyword evidence="4" id="KW-0539">Nucleus</keyword>
<feature type="compositionally biased region" description="Low complexity" evidence="6">
    <location>
        <begin position="65"/>
        <end position="76"/>
    </location>
</feature>